<keyword evidence="1 7" id="KW-0678">Repressor</keyword>
<evidence type="ECO:0000256" key="7">
    <source>
        <dbReference type="HAMAP-Rule" id="MF_00440"/>
    </source>
</evidence>
<comment type="function">
    <text evidence="7">Negatively regulates transcription of bacterial ribonucleotide reductase nrd genes and operons by binding to NrdR-boxes.</text>
</comment>
<protein>
    <recommendedName>
        <fullName evidence="7">Transcriptional repressor NrdR</fullName>
    </recommendedName>
</protein>
<evidence type="ECO:0000256" key="4">
    <source>
        <dbReference type="ARBA" id="ARBA00023015"/>
    </source>
</evidence>
<dbReference type="HAMAP" id="MF_00440">
    <property type="entry name" value="NrdR"/>
    <property type="match status" value="1"/>
</dbReference>
<dbReference type="GO" id="GO:0003677">
    <property type="term" value="F:DNA binding"/>
    <property type="evidence" value="ECO:0007669"/>
    <property type="project" value="UniProtKB-KW"/>
</dbReference>
<keyword evidence="5 7" id="KW-0238">DNA-binding</keyword>
<evidence type="ECO:0000256" key="6">
    <source>
        <dbReference type="ARBA" id="ARBA00023163"/>
    </source>
</evidence>
<dbReference type="PANTHER" id="PTHR30455">
    <property type="entry name" value="TRANSCRIPTIONAL REPRESSOR NRDR"/>
    <property type="match status" value="1"/>
</dbReference>
<keyword evidence="2 7" id="KW-0547">Nucleotide-binding</keyword>
<dbReference type="Proteomes" id="UP000176260">
    <property type="component" value="Unassembled WGS sequence"/>
</dbReference>
<dbReference type="InterPro" id="IPR003796">
    <property type="entry name" value="RNR_NrdR-like"/>
</dbReference>
<evidence type="ECO:0000256" key="3">
    <source>
        <dbReference type="ARBA" id="ARBA00022840"/>
    </source>
</evidence>
<dbReference type="GO" id="GO:0005524">
    <property type="term" value="F:ATP binding"/>
    <property type="evidence" value="ECO:0007669"/>
    <property type="project" value="UniProtKB-UniRule"/>
</dbReference>
<keyword evidence="3 7" id="KW-0067">ATP-binding</keyword>
<keyword evidence="4 7" id="KW-0805">Transcription regulation</keyword>
<dbReference type="InterPro" id="IPR005144">
    <property type="entry name" value="ATP-cone_dom"/>
</dbReference>
<evidence type="ECO:0000259" key="8">
    <source>
        <dbReference type="PROSITE" id="PS51161"/>
    </source>
</evidence>
<dbReference type="AlphaFoldDB" id="A0A1G1XPX7"/>
<evidence type="ECO:0000313" key="10">
    <source>
        <dbReference type="Proteomes" id="UP000176260"/>
    </source>
</evidence>
<comment type="cofactor">
    <cofactor evidence="7">
        <name>Zn(2+)</name>
        <dbReference type="ChEBI" id="CHEBI:29105"/>
    </cofactor>
    <text evidence="7">Binds 1 zinc ion.</text>
</comment>
<evidence type="ECO:0000256" key="5">
    <source>
        <dbReference type="ARBA" id="ARBA00023125"/>
    </source>
</evidence>
<dbReference type="Pfam" id="PF03477">
    <property type="entry name" value="ATP-cone"/>
    <property type="match status" value="1"/>
</dbReference>
<keyword evidence="7" id="KW-0862">Zinc</keyword>
<evidence type="ECO:0000313" key="9">
    <source>
        <dbReference type="EMBL" id="OGY42143.1"/>
    </source>
</evidence>
<feature type="domain" description="ATP-cone" evidence="8">
    <location>
        <begin position="49"/>
        <end position="139"/>
    </location>
</feature>
<feature type="zinc finger region" evidence="7">
    <location>
        <begin position="3"/>
        <end position="34"/>
    </location>
</feature>
<evidence type="ECO:0000256" key="2">
    <source>
        <dbReference type="ARBA" id="ARBA00022741"/>
    </source>
</evidence>
<dbReference type="PROSITE" id="PS51161">
    <property type="entry name" value="ATP_CONE"/>
    <property type="match status" value="1"/>
</dbReference>
<dbReference type="GO" id="GO:0008270">
    <property type="term" value="F:zinc ion binding"/>
    <property type="evidence" value="ECO:0007669"/>
    <property type="project" value="UniProtKB-UniRule"/>
</dbReference>
<dbReference type="NCBIfam" id="TIGR00244">
    <property type="entry name" value="transcriptional regulator NrdR"/>
    <property type="match status" value="1"/>
</dbReference>
<evidence type="ECO:0000256" key="1">
    <source>
        <dbReference type="ARBA" id="ARBA00022491"/>
    </source>
</evidence>
<dbReference type="InterPro" id="IPR055173">
    <property type="entry name" value="NrdR-like_N"/>
</dbReference>
<sequence length="164" mass="19434">MKCPVCNYQETKVIDSREGSDGMTIRRRRECLKCGFRFSTYEQVELLEVNVLKRDGHKESYLREKLASGLRKAFEKRPISEEKFKILINRIERNIQAKKKAEVSSIEIGEIVMKELKRVDPVAYIRFASVYRAFEDLDTFQKEINSVFKKGRRNREKKFTKNTK</sequence>
<comment type="similarity">
    <text evidence="7">Belongs to the NrdR family.</text>
</comment>
<dbReference type="Pfam" id="PF22811">
    <property type="entry name" value="Zn_ribbon_NrdR"/>
    <property type="match status" value="1"/>
</dbReference>
<dbReference type="GO" id="GO:0045892">
    <property type="term" value="P:negative regulation of DNA-templated transcription"/>
    <property type="evidence" value="ECO:0007669"/>
    <property type="project" value="UniProtKB-UniRule"/>
</dbReference>
<dbReference type="EMBL" id="MHIA01000017">
    <property type="protein sequence ID" value="OGY42143.1"/>
    <property type="molecule type" value="Genomic_DNA"/>
</dbReference>
<organism evidence="9 10">
    <name type="scientific">Candidatus Buchananbacteria bacterium RBG_13_39_9</name>
    <dbReference type="NCBI Taxonomy" id="1797531"/>
    <lineage>
        <taxon>Bacteria</taxon>
        <taxon>Candidatus Buchananiibacteriota</taxon>
    </lineage>
</organism>
<comment type="caution">
    <text evidence="9">The sequence shown here is derived from an EMBL/GenBank/DDBJ whole genome shotgun (WGS) entry which is preliminary data.</text>
</comment>
<reference evidence="9 10" key="1">
    <citation type="journal article" date="2016" name="Nat. Commun.">
        <title>Thousands of microbial genomes shed light on interconnected biogeochemical processes in an aquifer system.</title>
        <authorList>
            <person name="Anantharaman K."/>
            <person name="Brown C.T."/>
            <person name="Hug L.A."/>
            <person name="Sharon I."/>
            <person name="Castelle C.J."/>
            <person name="Probst A.J."/>
            <person name="Thomas B.C."/>
            <person name="Singh A."/>
            <person name="Wilkins M.J."/>
            <person name="Karaoz U."/>
            <person name="Brodie E.L."/>
            <person name="Williams K.H."/>
            <person name="Hubbard S.S."/>
            <person name="Banfield J.F."/>
        </authorList>
    </citation>
    <scope>NUCLEOTIDE SEQUENCE [LARGE SCALE GENOMIC DNA]</scope>
</reference>
<name>A0A1G1XPX7_9BACT</name>
<dbReference type="PANTHER" id="PTHR30455:SF2">
    <property type="entry name" value="TRANSCRIPTIONAL REPRESSOR NRDR"/>
    <property type="match status" value="1"/>
</dbReference>
<keyword evidence="7" id="KW-0479">Metal-binding</keyword>
<gene>
    <name evidence="7" type="primary">nrdR</name>
    <name evidence="9" type="ORF">A2Y67_02050</name>
</gene>
<keyword evidence="7" id="KW-0863">Zinc-finger</keyword>
<keyword evidence="6 7" id="KW-0804">Transcription</keyword>
<accession>A0A1G1XPX7</accession>
<proteinExistence type="inferred from homology"/>